<dbReference type="VEuPathDB" id="FungiDB:MYCFIDRAFT_169141"/>
<proteinExistence type="predicted"/>
<sequence length="137" mass="15234">MGEEILYRASQTVVVAHLGRVSSTNNAIINIWPEANEFCAGSKSSCVCVTRRLAAAVHISRSQRTCFSDDETCRRVQYRIAESTMYGSGPEGRWLIVLRVAVAHIRLLMRVLCLAISSRKLTALYTYWIVNGGLALL</sequence>
<reference evidence="1 2" key="1">
    <citation type="journal article" date="2012" name="PLoS Pathog.">
        <title>Diverse lifestyles and strategies of plant pathogenesis encoded in the genomes of eighteen Dothideomycetes fungi.</title>
        <authorList>
            <person name="Ohm R.A."/>
            <person name="Feau N."/>
            <person name="Henrissat B."/>
            <person name="Schoch C.L."/>
            <person name="Horwitz B.A."/>
            <person name="Barry K.W."/>
            <person name="Condon B.J."/>
            <person name="Copeland A.C."/>
            <person name="Dhillon B."/>
            <person name="Glaser F."/>
            <person name="Hesse C.N."/>
            <person name="Kosti I."/>
            <person name="LaButti K."/>
            <person name="Lindquist E.A."/>
            <person name="Lucas S."/>
            <person name="Salamov A.A."/>
            <person name="Bradshaw R.E."/>
            <person name="Ciuffetti L."/>
            <person name="Hamelin R.C."/>
            <person name="Kema G.H.J."/>
            <person name="Lawrence C."/>
            <person name="Scott J.A."/>
            <person name="Spatafora J.W."/>
            <person name="Turgeon B.G."/>
            <person name="de Wit P.J.G.M."/>
            <person name="Zhong S."/>
            <person name="Goodwin S.B."/>
            <person name="Grigoriev I.V."/>
        </authorList>
    </citation>
    <scope>NUCLEOTIDE SEQUENCE [LARGE SCALE GENOMIC DNA]</scope>
    <source>
        <strain evidence="1 2">CIRAD86</strain>
    </source>
</reference>
<dbReference type="EMBL" id="KB446555">
    <property type="protein sequence ID" value="EME87284.1"/>
    <property type="molecule type" value="Genomic_DNA"/>
</dbReference>
<evidence type="ECO:0000313" key="1">
    <source>
        <dbReference type="EMBL" id="EME87284.1"/>
    </source>
</evidence>
<gene>
    <name evidence="1" type="ORF">MYCFIDRAFT_169141</name>
</gene>
<dbReference type="AlphaFoldDB" id="N1Q5Q9"/>
<dbReference type="KEGG" id="pfj:MYCFIDRAFT_169141"/>
<dbReference type="Proteomes" id="UP000016932">
    <property type="component" value="Unassembled WGS sequence"/>
</dbReference>
<dbReference type="GeneID" id="19332326"/>
<evidence type="ECO:0000313" key="2">
    <source>
        <dbReference type="Proteomes" id="UP000016932"/>
    </source>
</evidence>
<accession>N1Q5Q9</accession>
<dbReference type="HOGENOM" id="CLU_1865991_0_0_1"/>
<organism evidence="1 2">
    <name type="scientific">Pseudocercospora fijiensis (strain CIRAD86)</name>
    <name type="common">Black leaf streak disease fungus</name>
    <name type="synonym">Mycosphaerella fijiensis</name>
    <dbReference type="NCBI Taxonomy" id="383855"/>
    <lineage>
        <taxon>Eukaryota</taxon>
        <taxon>Fungi</taxon>
        <taxon>Dikarya</taxon>
        <taxon>Ascomycota</taxon>
        <taxon>Pezizomycotina</taxon>
        <taxon>Dothideomycetes</taxon>
        <taxon>Dothideomycetidae</taxon>
        <taxon>Mycosphaerellales</taxon>
        <taxon>Mycosphaerellaceae</taxon>
        <taxon>Pseudocercospora</taxon>
    </lineage>
</organism>
<protein>
    <submittedName>
        <fullName evidence="1">Uncharacterized protein</fullName>
    </submittedName>
</protein>
<name>N1Q5Q9_PSEFD</name>
<dbReference type="RefSeq" id="XP_007920781.1">
    <property type="nucleotide sequence ID" value="XM_007922590.1"/>
</dbReference>
<keyword evidence="2" id="KW-1185">Reference proteome</keyword>